<dbReference type="Gene3D" id="3.40.50.1820">
    <property type="entry name" value="alpha/beta hydrolase"/>
    <property type="match status" value="1"/>
</dbReference>
<dbReference type="GO" id="GO:0072330">
    <property type="term" value="P:monocarboxylic acid biosynthetic process"/>
    <property type="evidence" value="ECO:0007669"/>
    <property type="project" value="UniProtKB-ARBA"/>
</dbReference>
<protein>
    <recommendedName>
        <fullName evidence="1">AB hydrolase-1 domain-containing protein</fullName>
    </recommendedName>
</protein>
<dbReference type="Pfam" id="PF12697">
    <property type="entry name" value="Abhydrolase_6"/>
    <property type="match status" value="1"/>
</dbReference>
<proteinExistence type="predicted"/>
<name>A0A9W9QKW2_PENBR</name>
<reference evidence="2" key="1">
    <citation type="submission" date="2022-12" db="EMBL/GenBank/DDBJ databases">
        <authorList>
            <person name="Petersen C."/>
        </authorList>
    </citation>
    <scope>NUCLEOTIDE SEQUENCE</scope>
    <source>
        <strain evidence="2">IBT 35673</strain>
    </source>
</reference>
<evidence type="ECO:0000313" key="3">
    <source>
        <dbReference type="Proteomes" id="UP001147695"/>
    </source>
</evidence>
<gene>
    <name evidence="2" type="ORF">N7452_006534</name>
</gene>
<dbReference type="PANTHER" id="PTHR43798">
    <property type="entry name" value="MONOACYLGLYCEROL LIPASE"/>
    <property type="match status" value="1"/>
</dbReference>
<dbReference type="GO" id="GO:0017000">
    <property type="term" value="P:antibiotic biosynthetic process"/>
    <property type="evidence" value="ECO:0007669"/>
    <property type="project" value="UniProtKB-ARBA"/>
</dbReference>
<dbReference type="PANTHER" id="PTHR43798:SF33">
    <property type="entry name" value="HYDROLASE, PUTATIVE (AFU_ORTHOLOGUE AFUA_2G14860)-RELATED"/>
    <property type="match status" value="1"/>
</dbReference>
<dbReference type="Proteomes" id="UP001147695">
    <property type="component" value="Unassembled WGS sequence"/>
</dbReference>
<feature type="domain" description="AB hydrolase-1" evidence="1">
    <location>
        <begin position="22"/>
        <end position="234"/>
    </location>
</feature>
<comment type="caution">
    <text evidence="2">The sequence shown here is derived from an EMBL/GenBank/DDBJ whole genome shotgun (WGS) entry which is preliminary data.</text>
</comment>
<dbReference type="InterPro" id="IPR000073">
    <property type="entry name" value="AB_hydrolase_1"/>
</dbReference>
<reference evidence="2" key="2">
    <citation type="journal article" date="2023" name="IMA Fungus">
        <title>Comparative genomic study of the Penicillium genus elucidates a diverse pangenome and 15 lateral gene transfer events.</title>
        <authorList>
            <person name="Petersen C."/>
            <person name="Sorensen T."/>
            <person name="Nielsen M.R."/>
            <person name="Sondergaard T.E."/>
            <person name="Sorensen J.L."/>
            <person name="Fitzpatrick D.A."/>
            <person name="Frisvad J.C."/>
            <person name="Nielsen K.L."/>
        </authorList>
    </citation>
    <scope>NUCLEOTIDE SEQUENCE</scope>
    <source>
        <strain evidence="2">IBT 35673</strain>
    </source>
</reference>
<accession>A0A9W9QKW2</accession>
<dbReference type="InterPro" id="IPR050266">
    <property type="entry name" value="AB_hydrolase_sf"/>
</dbReference>
<dbReference type="AlphaFoldDB" id="A0A9W9QKW2"/>
<sequence>MSSETPQTLSYNMHNNSGAETIVLIHGGFSSSKEWEKVLPALSEKYHILIPDLPGHGASSHVPFSVELSAKLILDLISALAHNGRAHVIGFSLGAHVAACVAELAAPGQVSSLFATGYNSFAPPKFVIPILTAFVYALSHFVIGLTDPRAQWDAWVSGTCSFALAGAVVRSLCDGRELGKIPVRSLIIAATGGVLLPKDKVGSARDLFGVVVDGLYGGSRVVQNRGVNHPWHVSSSKLFSETALAWIEERELPISFEDIETASVKI</sequence>
<dbReference type="EMBL" id="JAPZBQ010000003">
    <property type="protein sequence ID" value="KAJ5339806.1"/>
    <property type="molecule type" value="Genomic_DNA"/>
</dbReference>
<evidence type="ECO:0000259" key="1">
    <source>
        <dbReference type="Pfam" id="PF12697"/>
    </source>
</evidence>
<dbReference type="SUPFAM" id="SSF53474">
    <property type="entry name" value="alpha/beta-Hydrolases"/>
    <property type="match status" value="1"/>
</dbReference>
<organism evidence="2 3">
    <name type="scientific">Penicillium brevicompactum</name>
    <dbReference type="NCBI Taxonomy" id="5074"/>
    <lineage>
        <taxon>Eukaryota</taxon>
        <taxon>Fungi</taxon>
        <taxon>Dikarya</taxon>
        <taxon>Ascomycota</taxon>
        <taxon>Pezizomycotina</taxon>
        <taxon>Eurotiomycetes</taxon>
        <taxon>Eurotiomycetidae</taxon>
        <taxon>Eurotiales</taxon>
        <taxon>Aspergillaceae</taxon>
        <taxon>Penicillium</taxon>
    </lineage>
</organism>
<dbReference type="InterPro" id="IPR029058">
    <property type="entry name" value="AB_hydrolase_fold"/>
</dbReference>
<dbReference type="GO" id="GO:0016020">
    <property type="term" value="C:membrane"/>
    <property type="evidence" value="ECO:0007669"/>
    <property type="project" value="TreeGrafter"/>
</dbReference>
<evidence type="ECO:0000313" key="2">
    <source>
        <dbReference type="EMBL" id="KAJ5339806.1"/>
    </source>
</evidence>